<dbReference type="PANTHER" id="PTHR30031">
    <property type="entry name" value="PHOSPHOENOLPYRUVATE CARBOXYKINASE ATP"/>
    <property type="match status" value="1"/>
</dbReference>
<dbReference type="EMBL" id="AMZH03012165">
    <property type="protein sequence ID" value="RRT51554.1"/>
    <property type="molecule type" value="Genomic_DNA"/>
</dbReference>
<evidence type="ECO:0000313" key="1">
    <source>
        <dbReference type="EMBL" id="RRT51554.1"/>
    </source>
</evidence>
<proteinExistence type="predicted"/>
<dbReference type="InterPro" id="IPR008210">
    <property type="entry name" value="PEP_carboxykinase_N"/>
</dbReference>
<comment type="caution">
    <text evidence="1">The sequence shown here is derived from an EMBL/GenBank/DDBJ whole genome shotgun (WGS) entry which is preliminary data.</text>
</comment>
<dbReference type="InterPro" id="IPR001272">
    <property type="entry name" value="PEP_carboxykinase_ATP"/>
</dbReference>
<evidence type="ECO:0008006" key="3">
    <source>
        <dbReference type="Google" id="ProtNLM"/>
    </source>
</evidence>
<gene>
    <name evidence="1" type="ORF">B296_00020815</name>
</gene>
<sequence>YTCCREGLGVSYGLNWALAARGVIIKDKSFHNLQKSELQKKGAITIGNIKLMLSFSSSVTSHISSVSNIFVQDGVIGSSPKCDVKVRVISDNPSATLSLANILWETPSRAISHDSCPLTVYIASSISSSAMDFLRIGSQASNGFAAADVERSSLVICGKAFADGTAVKNALAALAAPVIFAREGLPLSAR</sequence>
<dbReference type="GO" id="GO:0006094">
    <property type="term" value="P:gluconeogenesis"/>
    <property type="evidence" value="ECO:0007669"/>
    <property type="project" value="InterPro"/>
</dbReference>
<dbReference type="GO" id="GO:0005829">
    <property type="term" value="C:cytosol"/>
    <property type="evidence" value="ECO:0007669"/>
    <property type="project" value="TreeGrafter"/>
</dbReference>
<evidence type="ECO:0000313" key="2">
    <source>
        <dbReference type="Proteomes" id="UP000287651"/>
    </source>
</evidence>
<dbReference type="SUPFAM" id="SSF68923">
    <property type="entry name" value="PEP carboxykinase N-terminal domain"/>
    <property type="match status" value="1"/>
</dbReference>
<dbReference type="FunFam" id="3.40.449.10:FF:000008">
    <property type="entry name" value="D111/G-patch domain-containing protein"/>
    <property type="match status" value="1"/>
</dbReference>
<accession>A0A426YIJ2</accession>
<dbReference type="GO" id="GO:0004612">
    <property type="term" value="F:phosphoenolpyruvate carboxykinase (ATP) activity"/>
    <property type="evidence" value="ECO:0007669"/>
    <property type="project" value="InterPro"/>
</dbReference>
<dbReference type="GO" id="GO:0005524">
    <property type="term" value="F:ATP binding"/>
    <property type="evidence" value="ECO:0007669"/>
    <property type="project" value="InterPro"/>
</dbReference>
<protein>
    <recommendedName>
        <fullName evidence="3">Phosphoenolpyruvate carboxykinase (ATP)</fullName>
    </recommendedName>
</protein>
<reference evidence="1 2" key="1">
    <citation type="journal article" date="2014" name="Agronomy (Basel)">
        <title>A Draft Genome Sequence for Ensete ventricosum, the Drought-Tolerant Tree Against Hunger.</title>
        <authorList>
            <person name="Harrison J."/>
            <person name="Moore K.A."/>
            <person name="Paszkiewicz K."/>
            <person name="Jones T."/>
            <person name="Grant M."/>
            <person name="Ambacheew D."/>
            <person name="Muzemil S."/>
            <person name="Studholme D.J."/>
        </authorList>
    </citation>
    <scope>NUCLEOTIDE SEQUENCE [LARGE SCALE GENOMIC DNA]</scope>
</reference>
<dbReference type="PANTHER" id="PTHR30031:SF2">
    <property type="entry name" value="PHOSPHOENOLPYRUVATE CARBOXYKINASE (ATP)"/>
    <property type="match status" value="1"/>
</dbReference>
<feature type="non-terminal residue" evidence="1">
    <location>
        <position position="1"/>
    </location>
</feature>
<dbReference type="Proteomes" id="UP000287651">
    <property type="component" value="Unassembled WGS sequence"/>
</dbReference>
<organism evidence="1 2">
    <name type="scientific">Ensete ventricosum</name>
    <name type="common">Abyssinian banana</name>
    <name type="synonym">Musa ensete</name>
    <dbReference type="NCBI Taxonomy" id="4639"/>
    <lineage>
        <taxon>Eukaryota</taxon>
        <taxon>Viridiplantae</taxon>
        <taxon>Streptophyta</taxon>
        <taxon>Embryophyta</taxon>
        <taxon>Tracheophyta</taxon>
        <taxon>Spermatophyta</taxon>
        <taxon>Magnoliopsida</taxon>
        <taxon>Liliopsida</taxon>
        <taxon>Zingiberales</taxon>
        <taxon>Musaceae</taxon>
        <taxon>Ensete</taxon>
    </lineage>
</organism>
<name>A0A426YIJ2_ENSVE</name>
<dbReference type="Gene3D" id="3.40.449.10">
    <property type="entry name" value="Phosphoenolpyruvate Carboxykinase, domain 1"/>
    <property type="match status" value="1"/>
</dbReference>
<dbReference type="AlphaFoldDB" id="A0A426YIJ2"/>